<dbReference type="AlphaFoldDB" id="A0AAV4SZS1"/>
<gene>
    <name evidence="1" type="ORF">CEXT_89001</name>
</gene>
<evidence type="ECO:0000313" key="1">
    <source>
        <dbReference type="EMBL" id="GIY39295.1"/>
    </source>
</evidence>
<keyword evidence="2" id="KW-1185">Reference proteome</keyword>
<comment type="caution">
    <text evidence="1">The sequence shown here is derived from an EMBL/GenBank/DDBJ whole genome shotgun (WGS) entry which is preliminary data.</text>
</comment>
<proteinExistence type="predicted"/>
<organism evidence="1 2">
    <name type="scientific">Caerostris extrusa</name>
    <name type="common">Bark spider</name>
    <name type="synonym">Caerostris bankana</name>
    <dbReference type="NCBI Taxonomy" id="172846"/>
    <lineage>
        <taxon>Eukaryota</taxon>
        <taxon>Metazoa</taxon>
        <taxon>Ecdysozoa</taxon>
        <taxon>Arthropoda</taxon>
        <taxon>Chelicerata</taxon>
        <taxon>Arachnida</taxon>
        <taxon>Araneae</taxon>
        <taxon>Araneomorphae</taxon>
        <taxon>Entelegynae</taxon>
        <taxon>Araneoidea</taxon>
        <taxon>Araneidae</taxon>
        <taxon>Caerostris</taxon>
    </lineage>
</organism>
<dbReference type="Proteomes" id="UP001054945">
    <property type="component" value="Unassembled WGS sequence"/>
</dbReference>
<dbReference type="EMBL" id="BPLR01010442">
    <property type="protein sequence ID" value="GIY39295.1"/>
    <property type="molecule type" value="Genomic_DNA"/>
</dbReference>
<name>A0AAV4SZS1_CAEEX</name>
<sequence length="155" mass="17477">MAIRTAKKAFKLGLGTHRSIWHQSTLVNVAIRTPAFCEAEVLIAFTFSGCRLANQVRRNPWCPFVSRHTSSLWRDCALVRRMEISGWMDSNSHGYSLEREWSALVKGGGTGGRWTRKGKGDMRNNSVFPVKEVAKRRLEIESLGCGMYPSIFGLE</sequence>
<protein>
    <submittedName>
        <fullName evidence="1">Uncharacterized protein</fullName>
    </submittedName>
</protein>
<accession>A0AAV4SZS1</accession>
<reference evidence="1 2" key="1">
    <citation type="submission" date="2021-06" db="EMBL/GenBank/DDBJ databases">
        <title>Caerostris extrusa draft genome.</title>
        <authorList>
            <person name="Kono N."/>
            <person name="Arakawa K."/>
        </authorList>
    </citation>
    <scope>NUCLEOTIDE SEQUENCE [LARGE SCALE GENOMIC DNA]</scope>
</reference>
<evidence type="ECO:0000313" key="2">
    <source>
        <dbReference type="Proteomes" id="UP001054945"/>
    </source>
</evidence>